<accession>A0AAW2VUN3</accession>
<dbReference type="PANTHER" id="PTHR33116">
    <property type="entry name" value="REVERSE TRANSCRIPTASE ZINC-BINDING DOMAIN-CONTAINING PROTEIN-RELATED-RELATED"/>
    <property type="match status" value="1"/>
</dbReference>
<dbReference type="PANTHER" id="PTHR33116:SF86">
    <property type="entry name" value="REVERSE TRANSCRIPTASE DOMAIN-CONTAINING PROTEIN"/>
    <property type="match status" value="1"/>
</dbReference>
<name>A0AAW2VUN3_9LAMI</name>
<gene>
    <name evidence="1" type="ORF">Slati_2647600</name>
</gene>
<sequence>MVVNSSEKFYQRWDSAKGIPSHHTCFYCVRNPLVRYSGKHRGMVVLKDSQFVGMHLTTHISHLRIADDTLIFSQVSLDCARSIKDVLGTYRLASGQEINFQKSSVAFSKNCCEEIQETVALEMNIQTENKMELYLGLPSRITRSKKELFSSIRHKVWKRINGWNEKILSQAVTLVQYCYASKTDMANPMLSS</sequence>
<reference evidence="1" key="2">
    <citation type="journal article" date="2024" name="Plant">
        <title>Genomic evolution and insights into agronomic trait innovations of Sesamum species.</title>
        <authorList>
            <person name="Miao H."/>
            <person name="Wang L."/>
            <person name="Qu L."/>
            <person name="Liu H."/>
            <person name="Sun Y."/>
            <person name="Le M."/>
            <person name="Wang Q."/>
            <person name="Wei S."/>
            <person name="Zheng Y."/>
            <person name="Lin W."/>
            <person name="Duan Y."/>
            <person name="Cao H."/>
            <person name="Xiong S."/>
            <person name="Wang X."/>
            <person name="Wei L."/>
            <person name="Li C."/>
            <person name="Ma Q."/>
            <person name="Ju M."/>
            <person name="Zhao R."/>
            <person name="Li G."/>
            <person name="Mu C."/>
            <person name="Tian Q."/>
            <person name="Mei H."/>
            <person name="Zhang T."/>
            <person name="Gao T."/>
            <person name="Zhang H."/>
        </authorList>
    </citation>
    <scope>NUCLEOTIDE SEQUENCE</scope>
    <source>
        <strain evidence="1">KEN1</strain>
    </source>
</reference>
<dbReference type="EMBL" id="JACGWN010000009">
    <property type="protein sequence ID" value="KAL0433133.1"/>
    <property type="molecule type" value="Genomic_DNA"/>
</dbReference>
<proteinExistence type="predicted"/>
<reference evidence="1" key="1">
    <citation type="submission" date="2020-06" db="EMBL/GenBank/DDBJ databases">
        <authorList>
            <person name="Li T."/>
            <person name="Hu X."/>
            <person name="Zhang T."/>
            <person name="Song X."/>
            <person name="Zhang H."/>
            <person name="Dai N."/>
            <person name="Sheng W."/>
            <person name="Hou X."/>
            <person name="Wei L."/>
        </authorList>
    </citation>
    <scope>NUCLEOTIDE SEQUENCE</scope>
    <source>
        <strain evidence="1">KEN1</strain>
        <tissue evidence="1">Leaf</tissue>
    </source>
</reference>
<organism evidence="1">
    <name type="scientific">Sesamum latifolium</name>
    <dbReference type="NCBI Taxonomy" id="2727402"/>
    <lineage>
        <taxon>Eukaryota</taxon>
        <taxon>Viridiplantae</taxon>
        <taxon>Streptophyta</taxon>
        <taxon>Embryophyta</taxon>
        <taxon>Tracheophyta</taxon>
        <taxon>Spermatophyta</taxon>
        <taxon>Magnoliopsida</taxon>
        <taxon>eudicotyledons</taxon>
        <taxon>Gunneridae</taxon>
        <taxon>Pentapetalae</taxon>
        <taxon>asterids</taxon>
        <taxon>lamiids</taxon>
        <taxon>Lamiales</taxon>
        <taxon>Pedaliaceae</taxon>
        <taxon>Sesamum</taxon>
    </lineage>
</organism>
<protein>
    <recommendedName>
        <fullName evidence="2">Reverse transcriptase</fullName>
    </recommendedName>
</protein>
<evidence type="ECO:0000313" key="1">
    <source>
        <dbReference type="EMBL" id="KAL0433133.1"/>
    </source>
</evidence>
<evidence type="ECO:0008006" key="2">
    <source>
        <dbReference type="Google" id="ProtNLM"/>
    </source>
</evidence>
<dbReference type="AlphaFoldDB" id="A0AAW2VUN3"/>
<comment type="caution">
    <text evidence="1">The sequence shown here is derived from an EMBL/GenBank/DDBJ whole genome shotgun (WGS) entry which is preliminary data.</text>
</comment>